<evidence type="ECO:0000313" key="1">
    <source>
        <dbReference type="EMBL" id="MCW7754055.1"/>
    </source>
</evidence>
<dbReference type="EMBL" id="JAPFPW010000008">
    <property type="protein sequence ID" value="MCW7754055.1"/>
    <property type="molecule type" value="Genomic_DNA"/>
</dbReference>
<name>A0ABT3N9B2_9BACT</name>
<dbReference type="RefSeq" id="WP_265424944.1">
    <property type="nucleotide sequence ID" value="NZ_JAPFPW010000008.1"/>
</dbReference>
<evidence type="ECO:0008006" key="3">
    <source>
        <dbReference type="Google" id="ProtNLM"/>
    </source>
</evidence>
<evidence type="ECO:0000313" key="2">
    <source>
        <dbReference type="Proteomes" id="UP001209681"/>
    </source>
</evidence>
<keyword evidence="2" id="KW-1185">Reference proteome</keyword>
<reference evidence="1 2" key="1">
    <citation type="submission" date="2022-11" db="EMBL/GenBank/DDBJ databases">
        <title>Desulfobotulus tamanensis H1 sp. nov. - anaerobic, alkaliphilic, sulphate reducing bacterium isolated from terrestrial mud volcano.</title>
        <authorList>
            <person name="Frolova A."/>
            <person name="Merkel A.Y."/>
            <person name="Slobodkin A.I."/>
        </authorList>
    </citation>
    <scope>NUCLEOTIDE SEQUENCE [LARGE SCALE GENOMIC DNA]</scope>
    <source>
        <strain evidence="1 2">H1</strain>
    </source>
</reference>
<accession>A0ABT3N9B2</accession>
<sequence>MQVDKKHLINALNASARDLQQDITMHYGLMASILEGEVDEKYLQHFLNVCPRCAREKLLEKAIREAIEVLEESRKSFKSKQLEQLRIHLNRILMENKF</sequence>
<proteinExistence type="predicted"/>
<comment type="caution">
    <text evidence="1">The sequence shown here is derived from an EMBL/GenBank/DDBJ whole genome shotgun (WGS) entry which is preliminary data.</text>
</comment>
<organism evidence="1 2">
    <name type="scientific">Desulfobotulus pelophilus</name>
    <dbReference type="NCBI Taxonomy" id="2823377"/>
    <lineage>
        <taxon>Bacteria</taxon>
        <taxon>Pseudomonadati</taxon>
        <taxon>Thermodesulfobacteriota</taxon>
        <taxon>Desulfobacteria</taxon>
        <taxon>Desulfobacterales</taxon>
        <taxon>Desulfobacteraceae</taxon>
        <taxon>Desulfobotulus</taxon>
    </lineage>
</organism>
<dbReference type="Proteomes" id="UP001209681">
    <property type="component" value="Unassembled WGS sequence"/>
</dbReference>
<protein>
    <recommendedName>
        <fullName evidence="3">Zf-HC2 domain-containing protein</fullName>
    </recommendedName>
</protein>
<gene>
    <name evidence="1" type="ORF">OOT00_08655</name>
</gene>